<evidence type="ECO:0000313" key="1">
    <source>
        <dbReference type="EMBL" id="KOX73319.1"/>
    </source>
</evidence>
<evidence type="ECO:0000313" key="2">
    <source>
        <dbReference type="Proteomes" id="UP000053105"/>
    </source>
</evidence>
<dbReference type="EMBL" id="KQ435798">
    <property type="protein sequence ID" value="KOX73319.1"/>
    <property type="molecule type" value="Genomic_DNA"/>
</dbReference>
<sequence>MLRRSIKGPIFFLSTRNRARRNKKPFCVGVQPKFLRYCKSKKQRTKPTEIS</sequence>
<proteinExistence type="predicted"/>
<gene>
    <name evidence="1" type="ORF">WN51_14365</name>
</gene>
<dbReference type="Proteomes" id="UP000053105">
    <property type="component" value="Unassembled WGS sequence"/>
</dbReference>
<organism evidence="1 2">
    <name type="scientific">Melipona quadrifasciata</name>
    <dbReference type="NCBI Taxonomy" id="166423"/>
    <lineage>
        <taxon>Eukaryota</taxon>
        <taxon>Metazoa</taxon>
        <taxon>Ecdysozoa</taxon>
        <taxon>Arthropoda</taxon>
        <taxon>Hexapoda</taxon>
        <taxon>Insecta</taxon>
        <taxon>Pterygota</taxon>
        <taxon>Neoptera</taxon>
        <taxon>Endopterygota</taxon>
        <taxon>Hymenoptera</taxon>
        <taxon>Apocrita</taxon>
        <taxon>Aculeata</taxon>
        <taxon>Apoidea</taxon>
        <taxon>Anthophila</taxon>
        <taxon>Apidae</taxon>
        <taxon>Melipona</taxon>
    </lineage>
</organism>
<protein>
    <submittedName>
        <fullName evidence="1">Uncharacterized protein</fullName>
    </submittedName>
</protein>
<name>A0A0M9A0H7_9HYME</name>
<reference evidence="1 2" key="1">
    <citation type="submission" date="2015-07" db="EMBL/GenBank/DDBJ databases">
        <title>The genome of Melipona quadrifasciata.</title>
        <authorList>
            <person name="Pan H."/>
            <person name="Kapheim K."/>
        </authorList>
    </citation>
    <scope>NUCLEOTIDE SEQUENCE [LARGE SCALE GENOMIC DNA]</scope>
    <source>
        <strain evidence="1">0111107301</strain>
        <tissue evidence="1">Whole body</tissue>
    </source>
</reference>
<dbReference type="AlphaFoldDB" id="A0A0M9A0H7"/>
<keyword evidence="2" id="KW-1185">Reference proteome</keyword>
<accession>A0A0M9A0H7</accession>